<evidence type="ECO:0000313" key="3">
    <source>
        <dbReference type="Proteomes" id="UP000078343"/>
    </source>
</evidence>
<feature type="compositionally biased region" description="Basic and acidic residues" evidence="1">
    <location>
        <begin position="667"/>
        <end position="689"/>
    </location>
</feature>
<dbReference type="AlphaFoldDB" id="A0A178ZXF8"/>
<proteinExistence type="predicted"/>
<accession>A0A178ZXF8</accession>
<feature type="region of interest" description="Disordered" evidence="1">
    <location>
        <begin position="453"/>
        <end position="608"/>
    </location>
</feature>
<dbReference type="GeneID" id="30004519"/>
<dbReference type="Proteomes" id="UP000078343">
    <property type="component" value="Unassembled WGS sequence"/>
</dbReference>
<comment type="caution">
    <text evidence="2">The sequence shown here is derived from an EMBL/GenBank/DDBJ whole genome shotgun (WGS) entry which is preliminary data.</text>
</comment>
<dbReference type="RefSeq" id="XP_018697744.1">
    <property type="nucleotide sequence ID" value="XM_018831865.1"/>
</dbReference>
<feature type="compositionally biased region" description="Polar residues" evidence="1">
    <location>
        <begin position="383"/>
        <end position="403"/>
    </location>
</feature>
<name>A0A178ZXF8_9EURO</name>
<organism evidence="2 3">
    <name type="scientific">Fonsecaea erecta</name>
    <dbReference type="NCBI Taxonomy" id="1367422"/>
    <lineage>
        <taxon>Eukaryota</taxon>
        <taxon>Fungi</taxon>
        <taxon>Dikarya</taxon>
        <taxon>Ascomycota</taxon>
        <taxon>Pezizomycotina</taxon>
        <taxon>Eurotiomycetes</taxon>
        <taxon>Chaetothyriomycetidae</taxon>
        <taxon>Chaetothyriales</taxon>
        <taxon>Herpotrichiellaceae</taxon>
        <taxon>Fonsecaea</taxon>
    </lineage>
</organism>
<keyword evidence="3" id="KW-1185">Reference proteome</keyword>
<feature type="compositionally biased region" description="Basic and acidic residues" evidence="1">
    <location>
        <begin position="701"/>
        <end position="711"/>
    </location>
</feature>
<dbReference type="EMBL" id="LVYI01000001">
    <property type="protein sequence ID" value="OAP64377.1"/>
    <property type="molecule type" value="Genomic_DNA"/>
</dbReference>
<reference evidence="2 3" key="1">
    <citation type="submission" date="2016-04" db="EMBL/GenBank/DDBJ databases">
        <title>Draft genome of Fonsecaea erecta CBS 125763.</title>
        <authorList>
            <person name="Weiss V.A."/>
            <person name="Vicente V.A."/>
            <person name="Raittz R.T."/>
            <person name="Moreno L.F."/>
            <person name="De Souza E.M."/>
            <person name="Pedrosa F.O."/>
            <person name="Steffens M.B."/>
            <person name="Faoro H."/>
            <person name="Tadra-Sfeir M.Z."/>
            <person name="Najafzadeh M.J."/>
            <person name="Felipe M.S."/>
            <person name="Teixeira M."/>
            <person name="Sun J."/>
            <person name="Xi L."/>
            <person name="Gomes R."/>
            <person name="De Azevedo C.M."/>
            <person name="Salgado C.G."/>
            <person name="Da Silva M.B."/>
            <person name="Nascimento M.F."/>
            <person name="Queiroz-Telles F."/>
            <person name="Attili D.S."/>
            <person name="Gorbushina A."/>
        </authorList>
    </citation>
    <scope>NUCLEOTIDE SEQUENCE [LARGE SCALE GENOMIC DNA]</scope>
    <source>
        <strain evidence="2 3">CBS 125763</strain>
    </source>
</reference>
<feature type="compositionally biased region" description="Polar residues" evidence="1">
    <location>
        <begin position="362"/>
        <end position="371"/>
    </location>
</feature>
<sequence length="764" mass="85488">MHIEEIPHGSVPTLAKLLQFRPNEEPETLSRRIVQEVKSLPSFLRPSRLEKILLPPRGHLCQVHKALHYDVVDIVLHHVQLEVGIRLNNLISQCDMLSPEQFVRVMRLRSLHALWLTPEDYEKTFMTSSSELKWHYQSDRCRACILSRITCDLEILLDLRWAVRSRATHNFIMTHGNPRLQSWVQVWIAALSRCVKRATGLEIDLDTVLLQNEHEAVELKKTRANIEAVMKEKYKFMKPGRTNSGRTKAKRADSCRLVPNPPAPPGRDAAQTTNVEAIYDDYPGGDLLDHLDGADLEDMDAYEALTSTTYLPDKVHSNVKYSFESDIGTVSGDPSLKGQSPYGHHSSLTERASIYSVEGTPTGASQVLSDPTDQDEEFDYVSPRSQWKTAPPRQQTRPSTFHSRPTDDRGHEQRHEPFSATSTEDRFQCPSVLSRYSWETEPALVSSSSIYSVTTTTGSNTQPRHTSRSRHRLSRLDEDEDEHRGSHIDYSQSRARAPPLTGQGLPAAAPRRDAAETYTDLLGPSSFMTTTRTNTSETLSRLGPGACTPPPSSASELSLHLHDEVRYPAAGPGATTPSPESTCGRAPQRRQVPSTPPARRRPPSSTEDFLHLYDQVISAYSRSRSSGSSSSETLRTASASASTLVSATTRQRLTPERLSVRASTSQCHDEGSSSQRRPDAHAIHRDVLHVRQRAGSGRARSSHDDRSRSGNRDLSQSHAHTPAQGYSQTRRQDNSRDDVQSTWSAAYESEISSRDDLGWFYRGR</sequence>
<feature type="compositionally biased region" description="Low complexity" evidence="1">
    <location>
        <begin position="621"/>
        <end position="650"/>
    </location>
</feature>
<feature type="region of interest" description="Disordered" evidence="1">
    <location>
        <begin position="621"/>
        <end position="747"/>
    </location>
</feature>
<gene>
    <name evidence="2" type="ORF">AYL99_00349</name>
</gene>
<feature type="compositionally biased region" description="Low complexity" evidence="1">
    <location>
        <begin position="568"/>
        <end position="577"/>
    </location>
</feature>
<protein>
    <submittedName>
        <fullName evidence="2">Uncharacterized protein</fullName>
    </submittedName>
</protein>
<feature type="region of interest" description="Disordered" evidence="1">
    <location>
        <begin position="239"/>
        <end position="269"/>
    </location>
</feature>
<feature type="compositionally biased region" description="Basic and acidic residues" evidence="1">
    <location>
        <begin position="404"/>
        <end position="426"/>
    </location>
</feature>
<evidence type="ECO:0000313" key="2">
    <source>
        <dbReference type="EMBL" id="OAP64377.1"/>
    </source>
</evidence>
<feature type="compositionally biased region" description="Basic and acidic residues" evidence="1">
    <location>
        <begin position="730"/>
        <end position="739"/>
    </location>
</feature>
<dbReference type="OrthoDB" id="3786931at2759"/>
<feature type="compositionally biased region" description="Low complexity" evidence="1">
    <location>
        <begin position="525"/>
        <end position="540"/>
    </location>
</feature>
<evidence type="ECO:0000256" key="1">
    <source>
        <dbReference type="SAM" id="MobiDB-lite"/>
    </source>
</evidence>
<dbReference type="STRING" id="1367422.A0A178ZXF8"/>
<feature type="region of interest" description="Disordered" evidence="1">
    <location>
        <begin position="361"/>
        <end position="426"/>
    </location>
</feature>
<feature type="compositionally biased region" description="Polar residues" evidence="1">
    <location>
        <begin position="714"/>
        <end position="729"/>
    </location>
</feature>